<keyword evidence="7" id="KW-0418">Kinase</keyword>
<keyword evidence="7" id="KW-0808">Transferase</keyword>
<feature type="region of interest" description="Disordered" evidence="5">
    <location>
        <begin position="1"/>
        <end position="22"/>
    </location>
</feature>
<evidence type="ECO:0000259" key="6">
    <source>
        <dbReference type="PROSITE" id="PS50011"/>
    </source>
</evidence>
<evidence type="ECO:0000256" key="5">
    <source>
        <dbReference type="SAM" id="MobiDB-lite"/>
    </source>
</evidence>
<evidence type="ECO:0000256" key="2">
    <source>
        <dbReference type="ARBA" id="ARBA00022840"/>
    </source>
</evidence>
<comment type="caution">
    <text evidence="7">The sequence shown here is derived from an EMBL/GenBank/DDBJ whole genome shotgun (WGS) entry which is preliminary data.</text>
</comment>
<evidence type="ECO:0000256" key="4">
    <source>
        <dbReference type="RuleBase" id="RU000304"/>
    </source>
</evidence>
<name>A0A433A139_9FUNG</name>
<dbReference type="GO" id="GO:0004674">
    <property type="term" value="F:protein serine/threonine kinase activity"/>
    <property type="evidence" value="ECO:0007669"/>
    <property type="project" value="UniProtKB-KW"/>
</dbReference>
<sequence>MANIPADANPLRDTSFLPSTDNSEKAHFSASYDIPCLPKGSVKQGDAIGQGAFGCIYRGTYNNTTVAIKHINMGHVDTKGVDKMVQNELKLLYRLRESNFVIPLIGYYRHTEFRVWIVMEYAENGDLAKYLRKGYLKGKWLAKAHICTSLAKAVDGVHHYNVTHGDLKAQNILIDRFLTPK</sequence>
<evidence type="ECO:0000256" key="1">
    <source>
        <dbReference type="ARBA" id="ARBA00022741"/>
    </source>
</evidence>
<proteinExistence type="inferred from homology"/>
<dbReference type="Gene3D" id="1.10.510.10">
    <property type="entry name" value="Transferase(Phosphotransferase) domain 1"/>
    <property type="match status" value="1"/>
</dbReference>
<organism evidence="7 8">
    <name type="scientific">Jimgerdemannia flammicorona</name>
    <dbReference type="NCBI Taxonomy" id="994334"/>
    <lineage>
        <taxon>Eukaryota</taxon>
        <taxon>Fungi</taxon>
        <taxon>Fungi incertae sedis</taxon>
        <taxon>Mucoromycota</taxon>
        <taxon>Mucoromycotina</taxon>
        <taxon>Endogonomycetes</taxon>
        <taxon>Endogonales</taxon>
        <taxon>Endogonaceae</taxon>
        <taxon>Jimgerdemannia</taxon>
    </lineage>
</organism>
<dbReference type="InterPro" id="IPR011009">
    <property type="entry name" value="Kinase-like_dom_sf"/>
</dbReference>
<dbReference type="AlphaFoldDB" id="A0A433A139"/>
<dbReference type="SUPFAM" id="SSF56112">
    <property type="entry name" value="Protein kinase-like (PK-like)"/>
    <property type="match status" value="1"/>
</dbReference>
<dbReference type="PROSITE" id="PS00108">
    <property type="entry name" value="PROTEIN_KINASE_ST"/>
    <property type="match status" value="1"/>
</dbReference>
<dbReference type="PROSITE" id="PS50011">
    <property type="entry name" value="PROTEIN_KINASE_DOM"/>
    <property type="match status" value="1"/>
</dbReference>
<evidence type="ECO:0000313" key="7">
    <source>
        <dbReference type="EMBL" id="RUO96457.1"/>
    </source>
</evidence>
<comment type="similarity">
    <text evidence="4">Belongs to the protein kinase superfamily.</text>
</comment>
<dbReference type="GO" id="GO:0005524">
    <property type="term" value="F:ATP binding"/>
    <property type="evidence" value="ECO:0007669"/>
    <property type="project" value="UniProtKB-UniRule"/>
</dbReference>
<dbReference type="Pfam" id="PF00069">
    <property type="entry name" value="Pkinase"/>
    <property type="match status" value="1"/>
</dbReference>
<accession>A0A433A139</accession>
<dbReference type="OrthoDB" id="10261027at2759"/>
<reference evidence="7 8" key="1">
    <citation type="journal article" date="2018" name="New Phytol.">
        <title>Phylogenomics of Endogonaceae and evolution of mycorrhizas within Mucoromycota.</title>
        <authorList>
            <person name="Chang Y."/>
            <person name="Desiro A."/>
            <person name="Na H."/>
            <person name="Sandor L."/>
            <person name="Lipzen A."/>
            <person name="Clum A."/>
            <person name="Barry K."/>
            <person name="Grigoriev I.V."/>
            <person name="Martin F.M."/>
            <person name="Stajich J.E."/>
            <person name="Smith M.E."/>
            <person name="Bonito G."/>
            <person name="Spatafora J.W."/>
        </authorList>
    </citation>
    <scope>NUCLEOTIDE SEQUENCE [LARGE SCALE GENOMIC DNA]</scope>
    <source>
        <strain evidence="7 8">GMNB39</strain>
    </source>
</reference>
<dbReference type="SMART" id="SM00220">
    <property type="entry name" value="S_TKc"/>
    <property type="match status" value="1"/>
</dbReference>
<keyword evidence="8" id="KW-1185">Reference proteome</keyword>
<dbReference type="InterPro" id="IPR017441">
    <property type="entry name" value="Protein_kinase_ATP_BS"/>
</dbReference>
<dbReference type="InterPro" id="IPR008271">
    <property type="entry name" value="Ser/Thr_kinase_AS"/>
</dbReference>
<dbReference type="PANTHER" id="PTHR27001:SF931">
    <property type="entry name" value="OS11G0664100 PROTEIN"/>
    <property type="match status" value="1"/>
</dbReference>
<keyword evidence="1 3" id="KW-0547">Nucleotide-binding</keyword>
<dbReference type="PANTHER" id="PTHR27001">
    <property type="entry name" value="OS01G0253100 PROTEIN"/>
    <property type="match status" value="1"/>
</dbReference>
<evidence type="ECO:0000256" key="3">
    <source>
        <dbReference type="PROSITE-ProRule" id="PRU10141"/>
    </source>
</evidence>
<dbReference type="PROSITE" id="PS00107">
    <property type="entry name" value="PROTEIN_KINASE_ATP"/>
    <property type="match status" value="1"/>
</dbReference>
<dbReference type="GO" id="GO:0005886">
    <property type="term" value="C:plasma membrane"/>
    <property type="evidence" value="ECO:0007669"/>
    <property type="project" value="TreeGrafter"/>
</dbReference>
<dbReference type="InterPro" id="IPR000719">
    <property type="entry name" value="Prot_kinase_dom"/>
</dbReference>
<keyword evidence="4" id="KW-0723">Serine/threonine-protein kinase</keyword>
<feature type="binding site" evidence="3">
    <location>
        <position position="69"/>
    </location>
    <ligand>
        <name>ATP</name>
        <dbReference type="ChEBI" id="CHEBI:30616"/>
    </ligand>
</feature>
<gene>
    <name evidence="7" type="ORF">BC936DRAFT_142017</name>
</gene>
<protein>
    <submittedName>
        <fullName evidence="7">Kinase-like domain-containing protein</fullName>
    </submittedName>
</protein>
<dbReference type="EMBL" id="RBNI01021222">
    <property type="protein sequence ID" value="RUO96457.1"/>
    <property type="molecule type" value="Genomic_DNA"/>
</dbReference>
<keyword evidence="2 3" id="KW-0067">ATP-binding</keyword>
<feature type="domain" description="Protein kinase" evidence="6">
    <location>
        <begin position="42"/>
        <end position="181"/>
    </location>
</feature>
<dbReference type="CDD" id="cd00180">
    <property type="entry name" value="PKc"/>
    <property type="match status" value="1"/>
</dbReference>
<dbReference type="Proteomes" id="UP000268093">
    <property type="component" value="Unassembled WGS sequence"/>
</dbReference>
<evidence type="ECO:0000313" key="8">
    <source>
        <dbReference type="Proteomes" id="UP000268093"/>
    </source>
</evidence>
<feature type="non-terminal residue" evidence="7">
    <location>
        <position position="181"/>
    </location>
</feature>